<evidence type="ECO:0008006" key="3">
    <source>
        <dbReference type="Google" id="ProtNLM"/>
    </source>
</evidence>
<sequence>MLQISDSARGYSPPMVKSMDLIPRLRLSPLSNNLGELLLGCHFSKFFGDFFSNDHFSWILKAREHRFALRLFFKDD</sequence>
<evidence type="ECO:0000313" key="2">
    <source>
        <dbReference type="Proteomes" id="UP001497516"/>
    </source>
</evidence>
<proteinExistence type="predicted"/>
<reference evidence="1 2" key="1">
    <citation type="submission" date="2024-04" db="EMBL/GenBank/DDBJ databases">
        <authorList>
            <person name="Fracassetti M."/>
        </authorList>
    </citation>
    <scope>NUCLEOTIDE SEQUENCE [LARGE SCALE GENOMIC DNA]</scope>
</reference>
<name>A0AAV2GXT4_9ROSI</name>
<dbReference type="AlphaFoldDB" id="A0AAV2GXT4"/>
<dbReference type="EMBL" id="OZ034822">
    <property type="protein sequence ID" value="CAL1414613.1"/>
    <property type="molecule type" value="Genomic_DNA"/>
</dbReference>
<evidence type="ECO:0000313" key="1">
    <source>
        <dbReference type="EMBL" id="CAL1414613.1"/>
    </source>
</evidence>
<accession>A0AAV2GXT4</accession>
<keyword evidence="2" id="KW-1185">Reference proteome</keyword>
<gene>
    <name evidence="1" type="ORF">LTRI10_LOCUS53762</name>
</gene>
<protein>
    <recommendedName>
        <fullName evidence="3">Maturase K</fullName>
    </recommendedName>
</protein>
<dbReference type="Proteomes" id="UP001497516">
    <property type="component" value="Chromosome 9"/>
</dbReference>
<organism evidence="1 2">
    <name type="scientific">Linum trigynum</name>
    <dbReference type="NCBI Taxonomy" id="586398"/>
    <lineage>
        <taxon>Eukaryota</taxon>
        <taxon>Viridiplantae</taxon>
        <taxon>Streptophyta</taxon>
        <taxon>Embryophyta</taxon>
        <taxon>Tracheophyta</taxon>
        <taxon>Spermatophyta</taxon>
        <taxon>Magnoliopsida</taxon>
        <taxon>eudicotyledons</taxon>
        <taxon>Gunneridae</taxon>
        <taxon>Pentapetalae</taxon>
        <taxon>rosids</taxon>
        <taxon>fabids</taxon>
        <taxon>Malpighiales</taxon>
        <taxon>Linaceae</taxon>
        <taxon>Linum</taxon>
    </lineage>
</organism>